<comment type="similarity">
    <text evidence="1 3">Belongs to the peptidase S8 family.</text>
</comment>
<dbReference type="OrthoDB" id="4803627at2759"/>
<dbReference type="InterPro" id="IPR045051">
    <property type="entry name" value="SBT"/>
</dbReference>
<protein>
    <recommendedName>
        <fullName evidence="6">Peptidase S8/S53 domain-containing protein</fullName>
    </recommendedName>
</protein>
<accession>A0A835HC71</accession>
<sequence>MRKGILVSAGAGNEGPDLKTLRNDAPWILTSGASTIDPRIISNVELGNDMALEASSCSISEAAYDSNAPSVASFSSRDPSTIMLLILKPDISAPGVDILAAWPPKGLISRVPGDQTLS</sequence>
<dbReference type="PROSITE" id="PS51892">
    <property type="entry name" value="SUBTILASE"/>
    <property type="match status" value="1"/>
</dbReference>
<comment type="caution">
    <text evidence="4">The sequence shown here is derived from an EMBL/GenBank/DDBJ whole genome shotgun (WGS) entry which is preliminary data.</text>
</comment>
<dbReference type="InterPro" id="IPR036852">
    <property type="entry name" value="Peptidase_S8/S53_dom_sf"/>
</dbReference>
<keyword evidence="5" id="KW-1185">Reference proteome</keyword>
<evidence type="ECO:0000256" key="2">
    <source>
        <dbReference type="ARBA" id="ARBA00022729"/>
    </source>
</evidence>
<dbReference type="AlphaFoldDB" id="A0A835HC71"/>
<evidence type="ECO:0008006" key="6">
    <source>
        <dbReference type="Google" id="ProtNLM"/>
    </source>
</evidence>
<feature type="non-terminal residue" evidence="4">
    <location>
        <position position="118"/>
    </location>
</feature>
<gene>
    <name evidence="4" type="ORF">IFM89_021212</name>
</gene>
<evidence type="ECO:0000313" key="5">
    <source>
        <dbReference type="Proteomes" id="UP000631114"/>
    </source>
</evidence>
<dbReference type="Proteomes" id="UP000631114">
    <property type="component" value="Unassembled WGS sequence"/>
</dbReference>
<evidence type="ECO:0000256" key="3">
    <source>
        <dbReference type="PROSITE-ProRule" id="PRU01240"/>
    </source>
</evidence>
<dbReference type="PANTHER" id="PTHR10795">
    <property type="entry name" value="PROPROTEIN CONVERTASE SUBTILISIN/KEXIN"/>
    <property type="match status" value="1"/>
</dbReference>
<dbReference type="EMBL" id="JADFTS010000007">
    <property type="protein sequence ID" value="KAF9597725.1"/>
    <property type="molecule type" value="Genomic_DNA"/>
</dbReference>
<organism evidence="4 5">
    <name type="scientific">Coptis chinensis</name>
    <dbReference type="NCBI Taxonomy" id="261450"/>
    <lineage>
        <taxon>Eukaryota</taxon>
        <taxon>Viridiplantae</taxon>
        <taxon>Streptophyta</taxon>
        <taxon>Embryophyta</taxon>
        <taxon>Tracheophyta</taxon>
        <taxon>Spermatophyta</taxon>
        <taxon>Magnoliopsida</taxon>
        <taxon>Ranunculales</taxon>
        <taxon>Ranunculaceae</taxon>
        <taxon>Coptidoideae</taxon>
        <taxon>Coptis</taxon>
    </lineage>
</organism>
<dbReference type="Gene3D" id="3.40.50.200">
    <property type="entry name" value="Peptidase S8/S53 domain"/>
    <property type="match status" value="1"/>
</dbReference>
<proteinExistence type="inferred from homology"/>
<keyword evidence="2" id="KW-0732">Signal</keyword>
<evidence type="ECO:0000313" key="4">
    <source>
        <dbReference type="EMBL" id="KAF9597725.1"/>
    </source>
</evidence>
<evidence type="ECO:0000256" key="1">
    <source>
        <dbReference type="ARBA" id="ARBA00011073"/>
    </source>
</evidence>
<comment type="caution">
    <text evidence="3">Lacks conserved residue(s) required for the propagation of feature annotation.</text>
</comment>
<dbReference type="SUPFAM" id="SSF52743">
    <property type="entry name" value="Subtilisin-like"/>
    <property type="match status" value="1"/>
</dbReference>
<name>A0A835HC71_9MAGN</name>
<dbReference type="GO" id="GO:0004252">
    <property type="term" value="F:serine-type endopeptidase activity"/>
    <property type="evidence" value="ECO:0007669"/>
    <property type="project" value="InterPro"/>
</dbReference>
<dbReference type="GO" id="GO:0006508">
    <property type="term" value="P:proteolysis"/>
    <property type="evidence" value="ECO:0007669"/>
    <property type="project" value="InterPro"/>
</dbReference>
<reference evidence="4 5" key="1">
    <citation type="submission" date="2020-10" db="EMBL/GenBank/DDBJ databases">
        <title>The Coptis chinensis genome and diversification of protoberbering-type alkaloids.</title>
        <authorList>
            <person name="Wang B."/>
            <person name="Shu S."/>
            <person name="Song C."/>
            <person name="Liu Y."/>
        </authorList>
    </citation>
    <scope>NUCLEOTIDE SEQUENCE [LARGE SCALE GENOMIC DNA]</scope>
    <source>
        <strain evidence="4">HL-2020</strain>
        <tissue evidence="4">Leaf</tissue>
    </source>
</reference>